<reference evidence="10" key="1">
    <citation type="submission" date="2020-02" db="EMBL/GenBank/DDBJ databases">
        <authorList>
            <person name="Scholz U."/>
            <person name="Mascher M."/>
            <person name="Fiebig A."/>
        </authorList>
    </citation>
    <scope>NUCLEOTIDE SEQUENCE</scope>
</reference>
<evidence type="ECO:0000313" key="10">
    <source>
        <dbReference type="EMBL" id="CAA7404424.1"/>
    </source>
</evidence>
<evidence type="ECO:0000313" key="11">
    <source>
        <dbReference type="Proteomes" id="UP000663760"/>
    </source>
</evidence>
<dbReference type="OrthoDB" id="630188at2759"/>
<dbReference type="Pfam" id="PF14416">
    <property type="entry name" value="PMR5N"/>
    <property type="match status" value="1"/>
</dbReference>
<keyword evidence="7" id="KW-0472">Membrane</keyword>
<dbReference type="InterPro" id="IPR026057">
    <property type="entry name" value="TBL_C"/>
</dbReference>
<gene>
    <name evidence="10" type="ORF">SI8410_11015102</name>
</gene>
<name>A0A7I8L5C3_SPIIN</name>
<dbReference type="InterPro" id="IPR029962">
    <property type="entry name" value="TBL"/>
</dbReference>
<dbReference type="Proteomes" id="UP000663760">
    <property type="component" value="Chromosome 11"/>
</dbReference>
<comment type="subcellular location">
    <subcellularLocation>
        <location evidence="1">Golgi apparatus membrane</location>
        <topology evidence="1">Single-pass type II membrane protein</topology>
    </subcellularLocation>
</comment>
<dbReference type="InterPro" id="IPR025846">
    <property type="entry name" value="TBL_N"/>
</dbReference>
<dbReference type="EMBL" id="LR746274">
    <property type="protein sequence ID" value="CAA7404424.1"/>
    <property type="molecule type" value="Genomic_DNA"/>
</dbReference>
<sequence length="416" mass="47898">MIPPAVEPPSASSPRRATEGLFSLFSQLSSHRLVGQPWAISSFLLLCLLIFLKIPPYFPAGGVRRPPVSACDYSYGRWVVDKSRPLRTYTEDCPFLDPGFRCRRNGRRDDDYVKWRWQPDRCDLPRFNASDVMERIRNGRIVFAGDSIGRNHWESLVCLLARAVGNQSSIYEENGNPITKHKGYLSIRFSGHNLTVEYYRTPFLVTVGRPPADSPPGVRKTVRVDRLHWRSRQWVGADLLVFNAGHWWNRDKIFKMGCYFQEGDHVNTTMDVREAFRRSLQTWKRWVLRKVDQRRSYVFFRSFSPVHFSGGTWDKGGHCNLSKVPDTNLTATEQPEPWTNRAILKAVEQVGAGNGRATFLNITYLTWLRKDGHPSNHREPGTPVPFPQDCSHWCLPGVPDAWNELLYAHLLLMGRQ</sequence>
<feature type="domain" description="Trichome birefringence-like N-terminal" evidence="9">
    <location>
        <begin position="70"/>
        <end position="123"/>
    </location>
</feature>
<dbReference type="GO" id="GO:0000139">
    <property type="term" value="C:Golgi membrane"/>
    <property type="evidence" value="ECO:0007669"/>
    <property type="project" value="UniProtKB-SubCell"/>
</dbReference>
<keyword evidence="6" id="KW-0333">Golgi apparatus</keyword>
<keyword evidence="4" id="KW-0735">Signal-anchor</keyword>
<evidence type="ECO:0000256" key="3">
    <source>
        <dbReference type="ARBA" id="ARBA00022692"/>
    </source>
</evidence>
<keyword evidence="5" id="KW-1133">Transmembrane helix</keyword>
<dbReference type="AlphaFoldDB" id="A0A7I8L5C3"/>
<evidence type="ECO:0000259" key="8">
    <source>
        <dbReference type="Pfam" id="PF13839"/>
    </source>
</evidence>
<evidence type="ECO:0000256" key="7">
    <source>
        <dbReference type="ARBA" id="ARBA00023136"/>
    </source>
</evidence>
<evidence type="ECO:0000256" key="5">
    <source>
        <dbReference type="ARBA" id="ARBA00022989"/>
    </source>
</evidence>
<dbReference type="PANTHER" id="PTHR32285">
    <property type="entry name" value="PROTEIN TRICHOME BIREFRINGENCE-LIKE 9-RELATED"/>
    <property type="match status" value="1"/>
</dbReference>
<dbReference type="Pfam" id="PF13839">
    <property type="entry name" value="PC-Esterase"/>
    <property type="match status" value="1"/>
</dbReference>
<feature type="domain" description="Trichome birefringence-like C-terminal" evidence="8">
    <location>
        <begin position="124"/>
        <end position="408"/>
    </location>
</feature>
<evidence type="ECO:0000256" key="2">
    <source>
        <dbReference type="ARBA" id="ARBA00007727"/>
    </source>
</evidence>
<protein>
    <submittedName>
        <fullName evidence="10">Uncharacterized protein</fullName>
    </submittedName>
</protein>
<dbReference type="GO" id="GO:1990538">
    <property type="term" value="F:xylan O-acetyltransferase activity"/>
    <property type="evidence" value="ECO:0007669"/>
    <property type="project" value="UniProtKB-ARBA"/>
</dbReference>
<keyword evidence="3" id="KW-0812">Transmembrane</keyword>
<accession>A0A7I8L5C3</accession>
<evidence type="ECO:0000256" key="6">
    <source>
        <dbReference type="ARBA" id="ARBA00023034"/>
    </source>
</evidence>
<keyword evidence="11" id="KW-1185">Reference proteome</keyword>
<evidence type="ECO:0000259" key="9">
    <source>
        <dbReference type="Pfam" id="PF14416"/>
    </source>
</evidence>
<comment type="similarity">
    <text evidence="2">Belongs to the PC-esterase family. TBL subfamily.</text>
</comment>
<evidence type="ECO:0000256" key="1">
    <source>
        <dbReference type="ARBA" id="ARBA00004323"/>
    </source>
</evidence>
<evidence type="ECO:0000256" key="4">
    <source>
        <dbReference type="ARBA" id="ARBA00022968"/>
    </source>
</evidence>
<dbReference type="PANTHER" id="PTHR32285:SF53">
    <property type="entry name" value="PROTEIN TRICHOME BIREFRINGENCE-LIKE 9"/>
    <property type="match status" value="1"/>
</dbReference>
<organism evidence="10 11">
    <name type="scientific">Spirodela intermedia</name>
    <name type="common">Intermediate duckweed</name>
    <dbReference type="NCBI Taxonomy" id="51605"/>
    <lineage>
        <taxon>Eukaryota</taxon>
        <taxon>Viridiplantae</taxon>
        <taxon>Streptophyta</taxon>
        <taxon>Embryophyta</taxon>
        <taxon>Tracheophyta</taxon>
        <taxon>Spermatophyta</taxon>
        <taxon>Magnoliopsida</taxon>
        <taxon>Liliopsida</taxon>
        <taxon>Araceae</taxon>
        <taxon>Lemnoideae</taxon>
        <taxon>Spirodela</taxon>
    </lineage>
</organism>
<proteinExistence type="inferred from homology"/>